<dbReference type="OMA" id="QVIHEYM"/>
<dbReference type="STRING" id="1094619.G4Z0J0"/>
<feature type="region of interest" description="Disordered" evidence="1">
    <location>
        <begin position="29"/>
        <end position="88"/>
    </location>
</feature>
<dbReference type="AlphaFoldDB" id="G4Z0J0"/>
<accession>G4Z0J0</accession>
<evidence type="ECO:0000313" key="3">
    <source>
        <dbReference type="Proteomes" id="UP000002640"/>
    </source>
</evidence>
<evidence type="ECO:0000256" key="1">
    <source>
        <dbReference type="SAM" id="MobiDB-lite"/>
    </source>
</evidence>
<gene>
    <name evidence="2" type="ORF">PHYSODRAFT_487310</name>
</gene>
<dbReference type="GeneID" id="20656137"/>
<sequence>MDPSKLPLFARGRSMLSEALSPTTRRRFAGFLDTGAPSEESQMQSPFAFSQTSSPARQNPSPGRRTPSMRRRSALSDADFDGSNASDRSLVRIPCNSRPFRVRLALERGQVVVHGFERSVDKGKRGPPGDVERSGMVQVGDVLVGVNGQMRRFSTLEMAQMTLASVDMPAELMFRRVLVVKETLGEYTETHIARYLTLQESLLVSARGVQEAALLVQACIEVFGESKSTVPLEDYIDHVEQVVLPSLGILSDKVAYDRKNRFEQIKQVMETVHQCVDAHKKKQVKAWNAAKSSNYRRIEILARQRASIKERLEKMRENKKELRPENHTLWSEYIELRHLFTQLSENVEKSKQEHYLPDFEGYLLRFGNDGIYVGVGDIWIPSFHAKFSIETRSTAPHLSLHISTPSTRGLKIRVMNFTLVTEGRLPSFHCDELNVEAQLVADIPLVFDSIPGWTVPPEELDVKLMSFVYYERDINSTKRGKDHDTIMKMFINRMLPSVVRGAVQRLFCVELGPLIQRREAQVVLSSEIKISGRKLAVYDAALKNSNTEAKRATDQELSETARDIMAISDDEAEVLFTIFKTFVDTHNNNKTLFGKVETPRLCIRNLISYFEQFHQTPHLKALASELWGQSIQLLSTTSDSPSRRDPALSSPFASIIDTIEQIKEYPVDVSISLVDVTFRLDLCEGASTYYMALQRIIRRSMDTSSVGLANLAELRDSTYLQNKLARLDNRYETATKLLSYVTTNVDMLGVIFRGVLPSGFMSRLFVEARDFSGKGPCAGSVTIPLTDLAALSSRDGVSITPQSVNEPPPSILTRTHEHGALVFSRFLLDSIQNNGPDDEVELPNDRLKVAVKNPSVRVLFEVPSDVSQLEPGQTLTPFSVSVVTDDANEPPKLKVETGDFGKCQYSAQSITLSGTVWQFLKRTHESADDVLRSQEAATSDDTSNPTSTSKGSSEAGEEGSIWDEYLESPFFSLRFHFFTSCQVSRDHVFLSIGSASLTEPKVAQLKHRVCLGQLLQDLDMLSVVDSNASRRKAGARFQHALHQRAVDAERHGPSSVSNYSQSQTIFSQSSFTSIDDFDGTSEPASVYESEFHDSDTRTPRQFFQREAVDSSAVSSESSQAADSDALPPPIQPNVRSVDRRTSALYF</sequence>
<organism evidence="2 3">
    <name type="scientific">Phytophthora sojae (strain P6497)</name>
    <name type="common">Soybean stem and root rot agent</name>
    <name type="synonym">Phytophthora megasperma f. sp. glycines</name>
    <dbReference type="NCBI Taxonomy" id="1094619"/>
    <lineage>
        <taxon>Eukaryota</taxon>
        <taxon>Sar</taxon>
        <taxon>Stramenopiles</taxon>
        <taxon>Oomycota</taxon>
        <taxon>Peronosporomycetes</taxon>
        <taxon>Peronosporales</taxon>
        <taxon>Peronosporaceae</taxon>
        <taxon>Phytophthora</taxon>
    </lineage>
</organism>
<proteinExistence type="predicted"/>
<feature type="region of interest" description="Disordered" evidence="1">
    <location>
        <begin position="1107"/>
        <end position="1138"/>
    </location>
</feature>
<name>G4Z0J0_PHYSP</name>
<dbReference type="InParanoid" id="G4Z0J0"/>
<dbReference type="RefSeq" id="XP_009521127.1">
    <property type="nucleotide sequence ID" value="XM_009522832.1"/>
</dbReference>
<protein>
    <recommendedName>
        <fullName evidence="4">PDZ domain-containing protein</fullName>
    </recommendedName>
</protein>
<reference evidence="2 3" key="1">
    <citation type="journal article" date="2006" name="Science">
        <title>Phytophthora genome sequences uncover evolutionary origins and mechanisms of pathogenesis.</title>
        <authorList>
            <person name="Tyler B.M."/>
            <person name="Tripathy S."/>
            <person name="Zhang X."/>
            <person name="Dehal P."/>
            <person name="Jiang R.H."/>
            <person name="Aerts A."/>
            <person name="Arredondo F.D."/>
            <person name="Baxter L."/>
            <person name="Bensasson D."/>
            <person name="Beynon J.L."/>
            <person name="Chapman J."/>
            <person name="Damasceno C.M."/>
            <person name="Dorrance A.E."/>
            <person name="Dou D."/>
            <person name="Dickerman A.W."/>
            <person name="Dubchak I.L."/>
            <person name="Garbelotto M."/>
            <person name="Gijzen M."/>
            <person name="Gordon S.G."/>
            <person name="Govers F."/>
            <person name="Grunwald N.J."/>
            <person name="Huang W."/>
            <person name="Ivors K.L."/>
            <person name="Jones R.W."/>
            <person name="Kamoun S."/>
            <person name="Krampis K."/>
            <person name="Lamour K.H."/>
            <person name="Lee M.K."/>
            <person name="McDonald W.H."/>
            <person name="Medina M."/>
            <person name="Meijer H.J."/>
            <person name="Nordberg E.K."/>
            <person name="Maclean D.J."/>
            <person name="Ospina-Giraldo M.D."/>
            <person name="Morris P.F."/>
            <person name="Phuntumart V."/>
            <person name="Putnam N.H."/>
            <person name="Rash S."/>
            <person name="Rose J.K."/>
            <person name="Sakihama Y."/>
            <person name="Salamov A.A."/>
            <person name="Savidor A."/>
            <person name="Scheuring C.F."/>
            <person name="Smith B.M."/>
            <person name="Sobral B.W."/>
            <person name="Terry A."/>
            <person name="Torto-Alalibo T.A."/>
            <person name="Win J."/>
            <person name="Xu Z."/>
            <person name="Zhang H."/>
            <person name="Grigoriev I.V."/>
            <person name="Rokhsar D.S."/>
            <person name="Boore J.L."/>
        </authorList>
    </citation>
    <scope>NUCLEOTIDE SEQUENCE [LARGE SCALE GENOMIC DNA]</scope>
    <source>
        <strain evidence="2 3">P6497</strain>
    </source>
</reference>
<dbReference type="KEGG" id="psoj:PHYSODRAFT_487310"/>
<feature type="region of interest" description="Disordered" evidence="1">
    <location>
        <begin position="930"/>
        <end position="958"/>
    </location>
</feature>
<dbReference type="EMBL" id="JH159152">
    <property type="protein sequence ID" value="EGZ25839.1"/>
    <property type="molecule type" value="Genomic_DNA"/>
</dbReference>
<keyword evidence="3" id="KW-1185">Reference proteome</keyword>
<evidence type="ECO:0008006" key="4">
    <source>
        <dbReference type="Google" id="ProtNLM"/>
    </source>
</evidence>
<evidence type="ECO:0000313" key="2">
    <source>
        <dbReference type="EMBL" id="EGZ25839.1"/>
    </source>
</evidence>
<feature type="compositionally biased region" description="Polar residues" evidence="1">
    <location>
        <begin position="39"/>
        <end position="61"/>
    </location>
</feature>
<feature type="compositionally biased region" description="Low complexity" evidence="1">
    <location>
        <begin position="1109"/>
        <end position="1125"/>
    </location>
</feature>
<feature type="compositionally biased region" description="Low complexity" evidence="1">
    <location>
        <begin position="939"/>
        <end position="954"/>
    </location>
</feature>
<dbReference type="Proteomes" id="UP000002640">
    <property type="component" value="Unassembled WGS sequence"/>
</dbReference>